<evidence type="ECO:0000313" key="2">
    <source>
        <dbReference type="EMBL" id="KAL2044479.1"/>
    </source>
</evidence>
<dbReference type="Proteomes" id="UP001590950">
    <property type="component" value="Unassembled WGS sequence"/>
</dbReference>
<evidence type="ECO:0000256" key="1">
    <source>
        <dbReference type="SAM" id="SignalP"/>
    </source>
</evidence>
<accession>A0ABR4AIE5</accession>
<comment type="caution">
    <text evidence="2">The sequence shown here is derived from an EMBL/GenBank/DDBJ whole genome shotgun (WGS) entry which is preliminary data.</text>
</comment>
<dbReference type="EMBL" id="JBEFKJ010000009">
    <property type="protein sequence ID" value="KAL2044479.1"/>
    <property type="molecule type" value="Genomic_DNA"/>
</dbReference>
<keyword evidence="3" id="KW-1185">Reference proteome</keyword>
<name>A0ABR4AIE5_9LECA</name>
<feature type="signal peptide" evidence="1">
    <location>
        <begin position="1"/>
        <end position="19"/>
    </location>
</feature>
<keyword evidence="1" id="KW-0732">Signal</keyword>
<reference evidence="2 3" key="1">
    <citation type="submission" date="2024-09" db="EMBL/GenBank/DDBJ databases">
        <title>Rethinking Asexuality: The Enigmatic Case of Functional Sexual Genes in Lepraria (Stereocaulaceae).</title>
        <authorList>
            <person name="Doellman M."/>
            <person name="Sun Y."/>
            <person name="Barcenas-Pena A."/>
            <person name="Lumbsch H.T."/>
            <person name="Grewe F."/>
        </authorList>
    </citation>
    <scope>NUCLEOTIDE SEQUENCE [LARGE SCALE GENOMIC DNA]</scope>
    <source>
        <strain evidence="2 3">Mercado 3170</strain>
    </source>
</reference>
<feature type="chain" id="PRO_5047325914" evidence="1">
    <location>
        <begin position="20"/>
        <end position="185"/>
    </location>
</feature>
<proteinExistence type="predicted"/>
<organism evidence="2 3">
    <name type="scientific">Stereocaulon virgatum</name>
    <dbReference type="NCBI Taxonomy" id="373712"/>
    <lineage>
        <taxon>Eukaryota</taxon>
        <taxon>Fungi</taxon>
        <taxon>Dikarya</taxon>
        <taxon>Ascomycota</taxon>
        <taxon>Pezizomycotina</taxon>
        <taxon>Lecanoromycetes</taxon>
        <taxon>OSLEUM clade</taxon>
        <taxon>Lecanoromycetidae</taxon>
        <taxon>Lecanorales</taxon>
        <taxon>Lecanorineae</taxon>
        <taxon>Stereocaulaceae</taxon>
        <taxon>Stereocaulon</taxon>
    </lineage>
</organism>
<protein>
    <submittedName>
        <fullName evidence="2">Uncharacterized protein</fullName>
    </submittedName>
</protein>
<evidence type="ECO:0000313" key="3">
    <source>
        <dbReference type="Proteomes" id="UP001590950"/>
    </source>
</evidence>
<sequence length="185" mass="19810">MGVFVLFLYLLVAFGASLSVNSSRSGLDLTSIPLPNTSAPTLPLTTLPNPYIVPGTSIALYFRGEPQPPLPAINVRYCLRYAGEQIITYLQVHPNDYNRPIPGGYYEARWDRVIFVAVSYNGHLTYNLTLEALYGLALKTNTDGSTRLVADVLLGGPGGTRLGLTVLQSTQSAFAGSDLAAKAGS</sequence>
<gene>
    <name evidence="2" type="ORF">N7G274_003184</name>
</gene>